<evidence type="ECO:0000313" key="3">
    <source>
        <dbReference type="Proteomes" id="UP000614714"/>
    </source>
</evidence>
<protein>
    <submittedName>
        <fullName evidence="2">AbrB/MazE/SpoVT family DNA-binding domain-containing protein</fullName>
    </submittedName>
</protein>
<dbReference type="GO" id="GO:0003677">
    <property type="term" value="F:DNA binding"/>
    <property type="evidence" value="ECO:0007669"/>
    <property type="project" value="UniProtKB-KW"/>
</dbReference>
<evidence type="ECO:0000313" key="2">
    <source>
        <dbReference type="EMBL" id="MBJ6750689.1"/>
    </source>
</evidence>
<dbReference type="Proteomes" id="UP000614714">
    <property type="component" value="Unassembled WGS sequence"/>
</dbReference>
<evidence type="ECO:0000259" key="1">
    <source>
        <dbReference type="SMART" id="SM00966"/>
    </source>
</evidence>
<organism evidence="2 3">
    <name type="scientific">Geomonas anaerohicana</name>
    <dbReference type="NCBI Taxonomy" id="2798583"/>
    <lineage>
        <taxon>Bacteria</taxon>
        <taxon>Pseudomonadati</taxon>
        <taxon>Thermodesulfobacteriota</taxon>
        <taxon>Desulfuromonadia</taxon>
        <taxon>Geobacterales</taxon>
        <taxon>Geobacteraceae</taxon>
        <taxon>Geomonas</taxon>
    </lineage>
</organism>
<dbReference type="RefSeq" id="WP_199389194.1">
    <property type="nucleotide sequence ID" value="NZ_JAEMHL010000004.1"/>
</dbReference>
<name>A0ABS0YEX5_9BACT</name>
<keyword evidence="3" id="KW-1185">Reference proteome</keyword>
<comment type="caution">
    <text evidence="2">The sequence shown here is derived from an EMBL/GenBank/DDBJ whole genome shotgun (WGS) entry which is preliminary data.</text>
</comment>
<dbReference type="InterPro" id="IPR007159">
    <property type="entry name" value="SpoVT-AbrB_dom"/>
</dbReference>
<gene>
    <name evidence="2" type="ORF">JFN91_10720</name>
</gene>
<dbReference type="SUPFAM" id="SSF89447">
    <property type="entry name" value="AbrB/MazE/MraZ-like"/>
    <property type="match status" value="1"/>
</dbReference>
<dbReference type="SMART" id="SM00966">
    <property type="entry name" value="SpoVT_AbrB"/>
    <property type="match status" value="1"/>
</dbReference>
<dbReference type="InterPro" id="IPR037914">
    <property type="entry name" value="SpoVT-AbrB_sf"/>
</dbReference>
<dbReference type="EMBL" id="JAEMHL010000004">
    <property type="protein sequence ID" value="MBJ6750689.1"/>
    <property type="molecule type" value="Genomic_DNA"/>
</dbReference>
<proteinExistence type="predicted"/>
<keyword evidence="2" id="KW-0238">DNA-binding</keyword>
<accession>A0ABS0YEX5</accession>
<reference evidence="2 3" key="1">
    <citation type="submission" date="2020-12" db="EMBL/GenBank/DDBJ databases">
        <title>Geomonas sp. Red421, isolated from paddy soil.</title>
        <authorList>
            <person name="Xu Z."/>
            <person name="Zhang Z."/>
            <person name="Masuda Y."/>
            <person name="Itoh H."/>
            <person name="Senoo K."/>
        </authorList>
    </citation>
    <scope>NUCLEOTIDE SEQUENCE [LARGE SCALE GENOMIC DNA]</scope>
    <source>
        <strain evidence="2 3">Red421</strain>
    </source>
</reference>
<sequence>MLIQTDSRRRVTLPPTVGVNPGDALDLQILEDGRIILIPVEPVPRHQLWAWTTETKEAIAASLTDPRPSISVKSAKEVVAIAKRWAGED</sequence>
<feature type="domain" description="SpoVT-AbrB" evidence="1">
    <location>
        <begin position="3"/>
        <end position="45"/>
    </location>
</feature>